<dbReference type="Gene3D" id="2.60.120.290">
    <property type="entry name" value="Spermadhesin, CUB domain"/>
    <property type="match status" value="1"/>
</dbReference>
<sequence length="118" mass="13540">MAPKKHVVAVQFTYFELQDVVLGNMTDYLKVMYGRKNSEIPPQYFYGSHSPFNFTSTTQRLRLKFVSDYRINLYGFHATYKFVNIQTHCDTTKLPGNVTSCSDVVNEYATECLASCPT</sequence>
<dbReference type="SUPFAM" id="SSF49854">
    <property type="entry name" value="Spermadhesin, CUB domain"/>
    <property type="match status" value="1"/>
</dbReference>
<reference evidence="4" key="2">
    <citation type="submission" date="2025-08" db="UniProtKB">
        <authorList>
            <consortium name="Ensembl"/>
        </authorList>
    </citation>
    <scope>IDENTIFICATION</scope>
</reference>
<feature type="domain" description="CUB" evidence="3">
    <location>
        <begin position="2"/>
        <end position="80"/>
    </location>
</feature>
<keyword evidence="2" id="KW-1015">Disulfide bond</keyword>
<keyword evidence="1" id="KW-0677">Repeat</keyword>
<evidence type="ECO:0000256" key="1">
    <source>
        <dbReference type="ARBA" id="ARBA00022737"/>
    </source>
</evidence>
<dbReference type="InterPro" id="IPR000859">
    <property type="entry name" value="CUB_dom"/>
</dbReference>
<reference evidence="4" key="3">
    <citation type="submission" date="2025-09" db="UniProtKB">
        <authorList>
            <consortium name="Ensembl"/>
        </authorList>
    </citation>
    <scope>IDENTIFICATION</scope>
</reference>
<dbReference type="InterPro" id="IPR035914">
    <property type="entry name" value="Sperma_CUB_dom_sf"/>
</dbReference>
<evidence type="ECO:0000256" key="2">
    <source>
        <dbReference type="ARBA" id="ARBA00023157"/>
    </source>
</evidence>
<reference evidence="5" key="1">
    <citation type="journal article" date="2002" name="Science">
        <title>The draft genome of Ciona intestinalis: insights into chordate and vertebrate origins.</title>
        <authorList>
            <person name="Dehal P."/>
            <person name="Satou Y."/>
            <person name="Campbell R.K."/>
            <person name="Chapman J."/>
            <person name="Degnan B."/>
            <person name="De Tomaso A."/>
            <person name="Davidson B."/>
            <person name="Di Gregorio A."/>
            <person name="Gelpke M."/>
            <person name="Goodstein D.M."/>
            <person name="Harafuji N."/>
            <person name="Hastings K.E."/>
            <person name="Ho I."/>
            <person name="Hotta K."/>
            <person name="Huang W."/>
            <person name="Kawashima T."/>
            <person name="Lemaire P."/>
            <person name="Martinez D."/>
            <person name="Meinertzhagen I.A."/>
            <person name="Necula S."/>
            <person name="Nonaka M."/>
            <person name="Putnam N."/>
            <person name="Rash S."/>
            <person name="Saiga H."/>
            <person name="Satake M."/>
            <person name="Terry A."/>
            <person name="Yamada L."/>
            <person name="Wang H.G."/>
            <person name="Awazu S."/>
            <person name="Azumi K."/>
            <person name="Boore J."/>
            <person name="Branno M."/>
            <person name="Chin-Bow S."/>
            <person name="DeSantis R."/>
            <person name="Doyle S."/>
            <person name="Francino P."/>
            <person name="Keys D.N."/>
            <person name="Haga S."/>
            <person name="Hayashi H."/>
            <person name="Hino K."/>
            <person name="Imai K.S."/>
            <person name="Inaba K."/>
            <person name="Kano S."/>
            <person name="Kobayashi K."/>
            <person name="Kobayashi M."/>
            <person name="Lee B.I."/>
            <person name="Makabe K.W."/>
            <person name="Manohar C."/>
            <person name="Matassi G."/>
            <person name="Medina M."/>
            <person name="Mochizuki Y."/>
            <person name="Mount S."/>
            <person name="Morishita T."/>
            <person name="Miura S."/>
            <person name="Nakayama A."/>
            <person name="Nishizaka S."/>
            <person name="Nomoto H."/>
            <person name="Ohta F."/>
            <person name="Oishi K."/>
            <person name="Rigoutsos I."/>
            <person name="Sano M."/>
            <person name="Sasaki A."/>
            <person name="Sasakura Y."/>
            <person name="Shoguchi E."/>
            <person name="Shin-i T."/>
            <person name="Spagnuolo A."/>
            <person name="Stainier D."/>
            <person name="Suzuki M.M."/>
            <person name="Tassy O."/>
            <person name="Takatori N."/>
            <person name="Tokuoka M."/>
            <person name="Yagi K."/>
            <person name="Yoshizaki F."/>
            <person name="Wada S."/>
            <person name="Zhang C."/>
            <person name="Hyatt P.D."/>
            <person name="Larimer F."/>
            <person name="Detter C."/>
            <person name="Doggett N."/>
            <person name="Glavina T."/>
            <person name="Hawkins T."/>
            <person name="Richardson P."/>
            <person name="Lucas S."/>
            <person name="Kohara Y."/>
            <person name="Levine M."/>
            <person name="Satoh N."/>
            <person name="Rokhsar D.S."/>
        </authorList>
    </citation>
    <scope>NUCLEOTIDE SEQUENCE [LARGE SCALE GENOMIC DNA]</scope>
</reference>
<dbReference type="Ensembl" id="ENSCINT00000033253.1">
    <property type="protein sequence ID" value="ENSCINP00000030975.1"/>
    <property type="gene ID" value="ENSCING00000021975.1"/>
</dbReference>
<dbReference type="Proteomes" id="UP000008144">
    <property type="component" value="Unassembled WGS sequence"/>
</dbReference>
<dbReference type="PANTHER" id="PTHR24251">
    <property type="entry name" value="OVOCHYMASE-RELATED"/>
    <property type="match status" value="1"/>
</dbReference>
<protein>
    <recommendedName>
        <fullName evidence="3">CUB domain-containing protein</fullName>
    </recommendedName>
</protein>
<name>H2XMU2_CIOIN</name>
<proteinExistence type="predicted"/>
<dbReference type="InParanoid" id="H2XMU2"/>
<evidence type="ECO:0000259" key="3">
    <source>
        <dbReference type="Pfam" id="PF00431"/>
    </source>
</evidence>
<evidence type="ECO:0000313" key="5">
    <source>
        <dbReference type="Proteomes" id="UP000008144"/>
    </source>
</evidence>
<dbReference type="HOGENOM" id="CLU_2078254_0_0_1"/>
<dbReference type="AlphaFoldDB" id="H2XMU2"/>
<keyword evidence="5" id="KW-1185">Reference proteome</keyword>
<evidence type="ECO:0000313" key="4">
    <source>
        <dbReference type="Ensembl" id="ENSCINP00000030975.1"/>
    </source>
</evidence>
<dbReference type="Pfam" id="PF00431">
    <property type="entry name" value="CUB"/>
    <property type="match status" value="1"/>
</dbReference>
<accession>H2XMU2</accession>
<dbReference type="CDD" id="cd00041">
    <property type="entry name" value="CUB"/>
    <property type="match status" value="1"/>
</dbReference>
<organism evidence="4 5">
    <name type="scientific">Ciona intestinalis</name>
    <name type="common">Transparent sea squirt</name>
    <name type="synonym">Ascidia intestinalis</name>
    <dbReference type="NCBI Taxonomy" id="7719"/>
    <lineage>
        <taxon>Eukaryota</taxon>
        <taxon>Metazoa</taxon>
        <taxon>Chordata</taxon>
        <taxon>Tunicata</taxon>
        <taxon>Ascidiacea</taxon>
        <taxon>Phlebobranchia</taxon>
        <taxon>Cionidae</taxon>
        <taxon>Ciona</taxon>
    </lineage>
</organism>